<dbReference type="OrthoDB" id="45007at2759"/>
<dbReference type="InterPro" id="IPR004843">
    <property type="entry name" value="Calcineurin-like_PHP"/>
</dbReference>
<dbReference type="Pfam" id="PF00149">
    <property type="entry name" value="Metallophos"/>
    <property type="match status" value="1"/>
</dbReference>
<dbReference type="InParanoid" id="A0A6P8HVP6"/>
<evidence type="ECO:0000259" key="1">
    <source>
        <dbReference type="Pfam" id="PF00149"/>
    </source>
</evidence>
<reference evidence="3" key="1">
    <citation type="submission" date="2025-08" db="UniProtKB">
        <authorList>
            <consortium name="RefSeq"/>
        </authorList>
    </citation>
    <scope>IDENTIFICATION</scope>
    <source>
        <tissue evidence="3">Tentacle</tissue>
    </source>
</reference>
<name>A0A6P8HVP6_ACTTE</name>
<dbReference type="RefSeq" id="XP_031559418.1">
    <property type="nucleotide sequence ID" value="XM_031703558.1"/>
</dbReference>
<feature type="unsure residue" description="D or N" evidence="3">
    <location>
        <position position="228"/>
    </location>
</feature>
<dbReference type="InterPro" id="IPR051918">
    <property type="entry name" value="STPP_CPPED1"/>
</dbReference>
<dbReference type="Gene3D" id="3.60.21.10">
    <property type="match status" value="1"/>
</dbReference>
<organism evidence="2 3">
    <name type="scientific">Actinia tenebrosa</name>
    <name type="common">Australian red waratah sea anemone</name>
    <dbReference type="NCBI Taxonomy" id="6105"/>
    <lineage>
        <taxon>Eukaryota</taxon>
        <taxon>Metazoa</taxon>
        <taxon>Cnidaria</taxon>
        <taxon>Anthozoa</taxon>
        <taxon>Hexacorallia</taxon>
        <taxon>Actiniaria</taxon>
        <taxon>Actiniidae</taxon>
        <taxon>Actinia</taxon>
    </lineage>
</organism>
<keyword evidence="2" id="KW-1185">Reference proteome</keyword>
<protein>
    <submittedName>
        <fullName evidence="3">Serine/threonine-protein phosphatase CPPED1-like</fullName>
    </submittedName>
</protein>
<dbReference type="SUPFAM" id="SSF56300">
    <property type="entry name" value="Metallo-dependent phosphatases"/>
    <property type="match status" value="1"/>
</dbReference>
<dbReference type="KEGG" id="aten:116295662"/>
<dbReference type="InterPro" id="IPR029052">
    <property type="entry name" value="Metallo-depent_PP-like"/>
</dbReference>
<dbReference type="AlphaFoldDB" id="A0A6P8HVP6"/>
<evidence type="ECO:0000313" key="3">
    <source>
        <dbReference type="RefSeq" id="XP_031559418.1"/>
    </source>
</evidence>
<sequence length="310" mass="35510">MNLEIPPDALAINQSQKAGKTPEESKILKAQNFKLPGLTRYREGVMKESFYFVQIVDPRFGFAASPEESCEDEKNNMEKLMSLLNDLNPKPRFVVVCGNFTNSKPDEQEYFPQVETFKDCFQKLDSEIPVICVCGKNEFEKEPQTASIESYRTNFGEDWFAFWIEGVQFIVLNSLYYVEFKDLDGFAVEQDEWLDSVLLEAQVNPPQYLVVIQNMPWFLSDSNEAENDNNIPLSTRHKIIPKMKEANVKALISGNSNNSSKNEGLEAIQTSPFSDKDSPGFRIFKAKTDSIQHKYFTLDNTPKDLNNEFN</sequence>
<dbReference type="PANTHER" id="PTHR43143">
    <property type="entry name" value="METALLOPHOSPHOESTERASE, CALCINEURIN SUPERFAMILY"/>
    <property type="match status" value="1"/>
</dbReference>
<dbReference type="GO" id="GO:0016787">
    <property type="term" value="F:hydrolase activity"/>
    <property type="evidence" value="ECO:0007669"/>
    <property type="project" value="InterPro"/>
</dbReference>
<evidence type="ECO:0000313" key="2">
    <source>
        <dbReference type="Proteomes" id="UP000515163"/>
    </source>
</evidence>
<feature type="domain" description="Calcineurin-like phosphoesterase" evidence="1">
    <location>
        <begin position="76"/>
        <end position="220"/>
    </location>
</feature>
<proteinExistence type="predicted"/>
<dbReference type="Proteomes" id="UP000515163">
    <property type="component" value="Unplaced"/>
</dbReference>
<accession>A0A6P8HVP6</accession>
<dbReference type="PANTHER" id="PTHR43143:SF1">
    <property type="entry name" value="SERINE_THREONINE-PROTEIN PHOSPHATASE CPPED1"/>
    <property type="match status" value="1"/>
</dbReference>
<gene>
    <name evidence="3" type="primary">LOC116295662</name>
</gene>